<dbReference type="Proteomes" id="UP001598019">
    <property type="component" value="Unassembled WGS sequence"/>
</dbReference>
<dbReference type="RefSeq" id="WP_377980021.1">
    <property type="nucleotide sequence ID" value="NZ_JBBKXX010000001.1"/>
</dbReference>
<evidence type="ECO:0000256" key="1">
    <source>
        <dbReference type="SAM" id="SignalP"/>
    </source>
</evidence>
<evidence type="ECO:0000313" key="2">
    <source>
        <dbReference type="EMBL" id="MFD3407594.1"/>
    </source>
</evidence>
<feature type="chain" id="PRO_5046716112" description="Cleaved adhesin domain-containing protein" evidence="1">
    <location>
        <begin position="21"/>
        <end position="351"/>
    </location>
</feature>
<protein>
    <recommendedName>
        <fullName evidence="4">Cleaved adhesin domain-containing protein</fullName>
    </recommendedName>
</protein>
<sequence length="351" mass="36845">MKVRWGLFLALLLICCHLKAQTGIGTTIPHPSAKLDITSTDKGFLPPRMTSAQRAAISSPTAGLMVYQTDGTAGLYYYGGSSWIYIINSSTNVLPVANGGTGVSTSTGSGNVVLSNSPTLETPTISSGNMQYPSSIVINPTTNASSKRAAIWMGNWGLLQDFNGDGTQNFSMTQNYSGTYPTRFFIDTEGKVGIGNSVPTEKLEVSGNVKATNFIGTASSALSAPTNISYGEIDVPQNLSLAAGFVDLVNIPLPSAGKYKITYVVRASVTTSSTLSVLLLRNGANTQVSGTEAMAVYNSAGVQVTCTQVSVVTTNAAETYKLSVWTQAGAGNFNAINDGNGRSKVLWEKLN</sequence>
<comment type="caution">
    <text evidence="2">The sequence shown here is derived from an EMBL/GenBank/DDBJ whole genome shotgun (WGS) entry which is preliminary data.</text>
</comment>
<evidence type="ECO:0008006" key="4">
    <source>
        <dbReference type="Google" id="ProtNLM"/>
    </source>
</evidence>
<accession>A0ABW6DFW9</accession>
<name>A0ABW6DFW9_9BACT</name>
<evidence type="ECO:0000313" key="3">
    <source>
        <dbReference type="Proteomes" id="UP001598019"/>
    </source>
</evidence>
<reference evidence="2 3" key="1">
    <citation type="submission" date="2024-03" db="EMBL/GenBank/DDBJ databases">
        <title>Aquirufa genome sequencing.</title>
        <authorList>
            <person name="Pitt A."/>
            <person name="Hahn M.W."/>
        </authorList>
    </citation>
    <scope>NUCLEOTIDE SEQUENCE [LARGE SCALE GENOMIC DNA]</scope>
    <source>
        <strain evidence="2 3">HETE-83D</strain>
    </source>
</reference>
<dbReference type="EMBL" id="JBBKXX010000001">
    <property type="protein sequence ID" value="MFD3407594.1"/>
    <property type="molecule type" value="Genomic_DNA"/>
</dbReference>
<keyword evidence="3" id="KW-1185">Reference proteome</keyword>
<feature type="signal peptide" evidence="1">
    <location>
        <begin position="1"/>
        <end position="20"/>
    </location>
</feature>
<gene>
    <name evidence="2" type="ORF">SKC37_02905</name>
</gene>
<organism evidence="2 3">
    <name type="scientific">Aquirufa esocilacus</name>
    <dbReference type="NCBI Taxonomy" id="3096513"/>
    <lineage>
        <taxon>Bacteria</taxon>
        <taxon>Pseudomonadati</taxon>
        <taxon>Bacteroidota</taxon>
        <taxon>Cytophagia</taxon>
        <taxon>Cytophagales</taxon>
        <taxon>Flectobacillaceae</taxon>
        <taxon>Aquirufa</taxon>
    </lineage>
</organism>
<proteinExistence type="predicted"/>
<keyword evidence="1" id="KW-0732">Signal</keyword>